<dbReference type="HOGENOM" id="CLU_040283_0_0_1"/>
<dbReference type="STRING" id="35128.B8BW06"/>
<evidence type="ECO:0000313" key="4">
    <source>
        <dbReference type="Proteomes" id="UP000001449"/>
    </source>
</evidence>
<dbReference type="EMBL" id="CM000639">
    <property type="protein sequence ID" value="EED95029.1"/>
    <property type="molecule type" value="Genomic_DNA"/>
</dbReference>
<dbReference type="OMA" id="TAFWDIA"/>
<dbReference type="KEGG" id="tps:THAPSDRAFT_3018"/>
<dbReference type="GeneID" id="7452946"/>
<dbReference type="AlphaFoldDB" id="B8BW06"/>
<dbReference type="GO" id="GO:0004648">
    <property type="term" value="F:O-phospho-L-serine:2-oxoglutarate aminotransferase activity"/>
    <property type="evidence" value="ECO:0007669"/>
    <property type="project" value="InterPro"/>
</dbReference>
<dbReference type="CDD" id="cd01494">
    <property type="entry name" value="AAT_I"/>
    <property type="match status" value="1"/>
</dbReference>
<name>B8BW06_THAPS</name>
<dbReference type="InterPro" id="IPR015421">
    <property type="entry name" value="PyrdxlP-dep_Trfase_major"/>
</dbReference>
<keyword evidence="2" id="KW-0663">Pyridoxal phosphate</keyword>
<reference evidence="3 4" key="1">
    <citation type="journal article" date="2004" name="Science">
        <title>The genome of the diatom Thalassiosira pseudonana: ecology, evolution, and metabolism.</title>
        <authorList>
            <person name="Armbrust E.V."/>
            <person name="Berges J.A."/>
            <person name="Bowler C."/>
            <person name="Green B.R."/>
            <person name="Martinez D."/>
            <person name="Putnam N.H."/>
            <person name="Zhou S."/>
            <person name="Allen A.E."/>
            <person name="Apt K.E."/>
            <person name="Bechner M."/>
            <person name="Brzezinski M.A."/>
            <person name="Chaal B.K."/>
            <person name="Chiovitti A."/>
            <person name="Davis A.K."/>
            <person name="Demarest M.S."/>
            <person name="Detter J.C."/>
            <person name="Glavina T."/>
            <person name="Goodstein D."/>
            <person name="Hadi M.Z."/>
            <person name="Hellsten U."/>
            <person name="Hildebrand M."/>
            <person name="Jenkins B.D."/>
            <person name="Jurka J."/>
            <person name="Kapitonov V.V."/>
            <person name="Kroger N."/>
            <person name="Lau W.W."/>
            <person name="Lane T.W."/>
            <person name="Larimer F.W."/>
            <person name="Lippmeier J.C."/>
            <person name="Lucas S."/>
            <person name="Medina M."/>
            <person name="Montsant A."/>
            <person name="Obornik M."/>
            <person name="Parker M.S."/>
            <person name="Palenik B."/>
            <person name="Pazour G.J."/>
            <person name="Richardson P.M."/>
            <person name="Rynearson T.A."/>
            <person name="Saito M.A."/>
            <person name="Schwartz D.C."/>
            <person name="Thamatrakoln K."/>
            <person name="Valentin K."/>
            <person name="Vardi A."/>
            <person name="Wilkerson F.P."/>
            <person name="Rokhsar D.S."/>
        </authorList>
    </citation>
    <scope>NUCLEOTIDE SEQUENCE [LARGE SCALE GENOMIC DNA]</scope>
    <source>
        <strain evidence="3 4">CCMP1335</strain>
    </source>
</reference>
<evidence type="ECO:0000256" key="1">
    <source>
        <dbReference type="ARBA" id="ARBA00001933"/>
    </source>
</evidence>
<dbReference type="PANTHER" id="PTHR21152:SF40">
    <property type="entry name" value="ALANINE--GLYOXYLATE AMINOTRANSFERASE"/>
    <property type="match status" value="1"/>
</dbReference>
<organism evidence="3 4">
    <name type="scientific">Thalassiosira pseudonana</name>
    <name type="common">Marine diatom</name>
    <name type="synonym">Cyclotella nana</name>
    <dbReference type="NCBI Taxonomy" id="35128"/>
    <lineage>
        <taxon>Eukaryota</taxon>
        <taxon>Sar</taxon>
        <taxon>Stramenopiles</taxon>
        <taxon>Ochrophyta</taxon>
        <taxon>Bacillariophyta</taxon>
        <taxon>Coscinodiscophyceae</taxon>
        <taxon>Thalassiosirophycidae</taxon>
        <taxon>Thalassiosirales</taxon>
        <taxon>Thalassiosiraceae</taxon>
        <taxon>Thalassiosira</taxon>
    </lineage>
</organism>
<comment type="cofactor">
    <cofactor evidence="1">
        <name>pyridoxal 5'-phosphate</name>
        <dbReference type="ChEBI" id="CHEBI:597326"/>
    </cofactor>
</comment>
<evidence type="ECO:0000256" key="2">
    <source>
        <dbReference type="ARBA" id="ARBA00022898"/>
    </source>
</evidence>
<dbReference type="InParanoid" id="B8BW06"/>
<accession>B8BW06</accession>
<protein>
    <recommendedName>
        <fullName evidence="5">Phosphoserine transaminase</fullName>
    </recommendedName>
</protein>
<dbReference type="eggNOG" id="ENOG502QS23">
    <property type="taxonomic scope" value="Eukaryota"/>
</dbReference>
<dbReference type="Gene3D" id="3.90.1150.10">
    <property type="entry name" value="Aspartate Aminotransferase, domain 1"/>
    <property type="match status" value="1"/>
</dbReference>
<dbReference type="PANTHER" id="PTHR21152">
    <property type="entry name" value="AMINOTRANSFERASE CLASS V"/>
    <property type="match status" value="1"/>
</dbReference>
<dbReference type="NCBIfam" id="NF002841">
    <property type="entry name" value="PRK03080.1-2"/>
    <property type="match status" value="1"/>
</dbReference>
<sequence length="514" mass="55762">MLRFAPTRSSVARATSLAFSNNAAATTSVVASRGVEALTARWMSAAAPGPKVSASVSVFVGDVSPANPEFSSGPCKKHPGYSLSNLPTAVLGRSHRSKLGKERLALAISETKRLLGIPEDYLVGIVPASDTGAYEMAMWNMLGARDIDICHWESFGKGWFADAVSHLKLRDTVDVKEHTAGYGELPDLTQTSKDRDICFTFNGTTSGVRVPDGCDWIADDRTGLTLCDATSAVFAMNMPWEKLDVTTYSWQKVLGGEGAHGMLILSPKAVERLESYTPENRPLPKIFRLTKKGKVEAGIFKGATINTPSMMAVEDYIDALSWCDSVGGVDGLIKISNNNLGVIEKFVAENEWIDFLAKDPSIRSNTSVCCTLDLSPEQIKAFVALLEKENVALDIGGYRDAPPSIRIWCGATVETADVEALMPWLKWAYEEAIAIDHIKSQTGLALQQQRDKKENDGVGDSAARKDCREDALTYVDDAAAGDIFNKDCITDVLEMDSVKNALGSARLMMKELKS</sequence>
<reference evidence="3 4" key="2">
    <citation type="journal article" date="2008" name="Nature">
        <title>The Phaeodactylum genome reveals the evolutionary history of diatom genomes.</title>
        <authorList>
            <person name="Bowler C."/>
            <person name="Allen A.E."/>
            <person name="Badger J.H."/>
            <person name="Grimwood J."/>
            <person name="Jabbari K."/>
            <person name="Kuo A."/>
            <person name="Maheswari U."/>
            <person name="Martens C."/>
            <person name="Maumus F."/>
            <person name="Otillar R.P."/>
            <person name="Rayko E."/>
            <person name="Salamov A."/>
            <person name="Vandepoele K."/>
            <person name="Beszteri B."/>
            <person name="Gruber A."/>
            <person name="Heijde M."/>
            <person name="Katinka M."/>
            <person name="Mock T."/>
            <person name="Valentin K."/>
            <person name="Verret F."/>
            <person name="Berges J.A."/>
            <person name="Brownlee C."/>
            <person name="Cadoret J.P."/>
            <person name="Chiovitti A."/>
            <person name="Choi C.J."/>
            <person name="Coesel S."/>
            <person name="De Martino A."/>
            <person name="Detter J.C."/>
            <person name="Durkin C."/>
            <person name="Falciatore A."/>
            <person name="Fournet J."/>
            <person name="Haruta M."/>
            <person name="Huysman M.J."/>
            <person name="Jenkins B.D."/>
            <person name="Jiroutova K."/>
            <person name="Jorgensen R.E."/>
            <person name="Joubert Y."/>
            <person name="Kaplan A."/>
            <person name="Kroger N."/>
            <person name="Kroth P.G."/>
            <person name="La Roche J."/>
            <person name="Lindquist E."/>
            <person name="Lommer M."/>
            <person name="Martin-Jezequel V."/>
            <person name="Lopez P.J."/>
            <person name="Lucas S."/>
            <person name="Mangogna M."/>
            <person name="McGinnis K."/>
            <person name="Medlin L.K."/>
            <person name="Montsant A."/>
            <person name="Oudot-Le Secq M.P."/>
            <person name="Napoli C."/>
            <person name="Obornik M."/>
            <person name="Parker M.S."/>
            <person name="Petit J.L."/>
            <person name="Porcel B.M."/>
            <person name="Poulsen N."/>
            <person name="Robison M."/>
            <person name="Rychlewski L."/>
            <person name="Rynearson T.A."/>
            <person name="Schmutz J."/>
            <person name="Shapiro H."/>
            <person name="Siaut M."/>
            <person name="Stanley M."/>
            <person name="Sussman M.R."/>
            <person name="Taylor A.R."/>
            <person name="Vardi A."/>
            <person name="von Dassow P."/>
            <person name="Vyverman W."/>
            <person name="Willis A."/>
            <person name="Wyrwicz L.S."/>
            <person name="Rokhsar D.S."/>
            <person name="Weissenbach J."/>
            <person name="Armbrust E.V."/>
            <person name="Green B.R."/>
            <person name="Van de Peer Y."/>
            <person name="Grigoriev I.V."/>
        </authorList>
    </citation>
    <scope>NUCLEOTIDE SEQUENCE [LARGE SCALE GENOMIC DNA]</scope>
    <source>
        <strain evidence="3 4">CCMP1335</strain>
    </source>
</reference>
<evidence type="ECO:0008006" key="5">
    <source>
        <dbReference type="Google" id="ProtNLM"/>
    </source>
</evidence>
<dbReference type="Proteomes" id="UP000001449">
    <property type="component" value="Chromosome 2"/>
</dbReference>
<keyword evidence="4" id="KW-1185">Reference proteome</keyword>
<dbReference type="GO" id="GO:0006564">
    <property type="term" value="P:L-serine biosynthetic process"/>
    <property type="evidence" value="ECO:0007669"/>
    <property type="project" value="InterPro"/>
</dbReference>
<dbReference type="Gene3D" id="3.40.640.10">
    <property type="entry name" value="Type I PLP-dependent aspartate aminotransferase-like (Major domain)"/>
    <property type="match status" value="1"/>
</dbReference>
<proteinExistence type="predicted"/>
<dbReference type="PaxDb" id="35128-Thaps3018"/>
<dbReference type="InterPro" id="IPR015424">
    <property type="entry name" value="PyrdxlP-dep_Trfase"/>
</dbReference>
<gene>
    <name evidence="3" type="ORF">THAPSDRAFT_3018</name>
</gene>
<dbReference type="InterPro" id="IPR015422">
    <property type="entry name" value="PyrdxlP-dep_Trfase_small"/>
</dbReference>
<dbReference type="RefSeq" id="XP_002287586.1">
    <property type="nucleotide sequence ID" value="XM_002287550.1"/>
</dbReference>
<evidence type="ECO:0000313" key="3">
    <source>
        <dbReference type="EMBL" id="EED95029.1"/>
    </source>
</evidence>
<dbReference type="InterPro" id="IPR006271">
    <property type="entry name" value="Pser_aminoTfrase_methanosarc"/>
</dbReference>
<dbReference type="SUPFAM" id="SSF53383">
    <property type="entry name" value="PLP-dependent transferases"/>
    <property type="match status" value="1"/>
</dbReference>
<dbReference type="NCBIfam" id="TIGR01365">
    <property type="entry name" value="serC_2"/>
    <property type="match status" value="1"/>
</dbReference>